<keyword evidence="2" id="KW-1185">Reference proteome</keyword>
<dbReference type="Proteomes" id="UP001265301">
    <property type="component" value="Unassembled WGS sequence"/>
</dbReference>
<dbReference type="EMBL" id="JARQBN010000022">
    <property type="protein sequence ID" value="MDT2828885.1"/>
    <property type="molecule type" value="Genomic_DNA"/>
</dbReference>
<evidence type="ECO:0000313" key="1">
    <source>
        <dbReference type="EMBL" id="MDT2828885.1"/>
    </source>
</evidence>
<evidence type="ECO:0000313" key="2">
    <source>
        <dbReference type="Proteomes" id="UP001265301"/>
    </source>
</evidence>
<organism evidence="1 2">
    <name type="scientific">Enterococcus viikkiensis</name>
    <dbReference type="NCBI Taxonomy" id="930854"/>
    <lineage>
        <taxon>Bacteria</taxon>
        <taxon>Bacillati</taxon>
        <taxon>Bacillota</taxon>
        <taxon>Bacilli</taxon>
        <taxon>Lactobacillales</taxon>
        <taxon>Enterococcaceae</taxon>
        <taxon>Enterococcus</taxon>
    </lineage>
</organism>
<protein>
    <submittedName>
        <fullName evidence="1">Uncharacterized protein</fullName>
    </submittedName>
</protein>
<name>A0ABU3FSC7_9ENTE</name>
<gene>
    <name evidence="1" type="ORF">P7H59_10580</name>
</gene>
<dbReference type="RefSeq" id="WP_311819499.1">
    <property type="nucleotide sequence ID" value="NZ_JARQBN010000022.1"/>
</dbReference>
<proteinExistence type="predicted"/>
<accession>A0ABU3FSC7</accession>
<reference evidence="1 2" key="1">
    <citation type="submission" date="2023-03" db="EMBL/GenBank/DDBJ databases">
        <authorList>
            <person name="Shen W."/>
            <person name="Cai J."/>
        </authorList>
    </citation>
    <scope>NUCLEOTIDE SEQUENCE [LARGE SCALE GENOMIC DNA]</scope>
    <source>
        <strain evidence="1 2">B101</strain>
    </source>
</reference>
<sequence>MNKFILSTCLDDQQWSQQWDDYLKQAIPFNPTSLLEIHCIVSIPDQRGVLIFTAEKIYHSESNGLTVLRQFSEAHCFSDYKLIRTCLKTLNCTNSYKAAWFCPYFTLLPLEDIRYTSWINPLTIKKLHKHNNRYYAELLSGPLLALPILRRSVLLQAEFACYDLALIRRDLFHFTIQGTSPLDYLSMPDTPFTRLLSKRPLLLYFSQPLGEFSRQYNKAYFLHHYQQLEKEPHRIDWRLW</sequence>
<comment type="caution">
    <text evidence="1">The sequence shown here is derived from an EMBL/GenBank/DDBJ whole genome shotgun (WGS) entry which is preliminary data.</text>
</comment>